<gene>
    <name evidence="1" type="ORF">SNAT2548_LOCUS27413</name>
</gene>
<protein>
    <submittedName>
        <fullName evidence="1">Uncharacterized protein</fullName>
    </submittedName>
</protein>
<dbReference type="AlphaFoldDB" id="A0A812SRF0"/>
<name>A0A812SRF0_9DINO</name>
<dbReference type="EMBL" id="CAJNDS010002468">
    <property type="protein sequence ID" value="CAE7488800.1"/>
    <property type="molecule type" value="Genomic_DNA"/>
</dbReference>
<organism evidence="1 2">
    <name type="scientific">Symbiodinium natans</name>
    <dbReference type="NCBI Taxonomy" id="878477"/>
    <lineage>
        <taxon>Eukaryota</taxon>
        <taxon>Sar</taxon>
        <taxon>Alveolata</taxon>
        <taxon>Dinophyceae</taxon>
        <taxon>Suessiales</taxon>
        <taxon>Symbiodiniaceae</taxon>
        <taxon>Symbiodinium</taxon>
    </lineage>
</organism>
<evidence type="ECO:0000313" key="1">
    <source>
        <dbReference type="EMBL" id="CAE7488800.1"/>
    </source>
</evidence>
<proteinExistence type="predicted"/>
<reference evidence="1" key="1">
    <citation type="submission" date="2021-02" db="EMBL/GenBank/DDBJ databases">
        <authorList>
            <person name="Dougan E. K."/>
            <person name="Rhodes N."/>
            <person name="Thang M."/>
            <person name="Chan C."/>
        </authorList>
    </citation>
    <scope>NUCLEOTIDE SEQUENCE</scope>
</reference>
<dbReference type="Proteomes" id="UP000604046">
    <property type="component" value="Unassembled WGS sequence"/>
</dbReference>
<comment type="caution">
    <text evidence="1">The sequence shown here is derived from an EMBL/GenBank/DDBJ whole genome shotgun (WGS) entry which is preliminary data.</text>
</comment>
<keyword evidence="2" id="KW-1185">Reference proteome</keyword>
<evidence type="ECO:0000313" key="2">
    <source>
        <dbReference type="Proteomes" id="UP000604046"/>
    </source>
</evidence>
<accession>A0A812SRF0</accession>
<sequence>MLQVPVCVLTDNSALVTSFVADQPPGDLGAYWAMIRHLLPVGSSLHWVPAHGRRSTWTSGIPLVSTQEARDLNARADLSACSATEPMKATFAAAQLACKTAFDWASLSVERQERLTQDWHDSVAARAKAIGRLRDM</sequence>